<dbReference type="Gene3D" id="3.40.33.10">
    <property type="entry name" value="CAP"/>
    <property type="match status" value="1"/>
</dbReference>
<dbReference type="PANTHER" id="PTHR10334">
    <property type="entry name" value="CYSTEINE-RICH SECRETORY PROTEIN-RELATED"/>
    <property type="match status" value="1"/>
</dbReference>
<feature type="domain" description="SCP" evidence="1">
    <location>
        <begin position="16"/>
        <end position="144"/>
    </location>
</feature>
<keyword evidence="3" id="KW-1185">Reference proteome</keyword>
<feature type="non-terminal residue" evidence="2">
    <location>
        <position position="1"/>
    </location>
</feature>
<dbReference type="OrthoDB" id="337038at2759"/>
<proteinExistence type="predicted"/>
<sequence>MAAASIAEVEGRNSDDFKGEMIAAHNFFRDQHGARPLVWNKYLAQKAQNWANTCDWSHDSTGENLVGSTGFTNWGALVNMWGSERTKYNWGKPGFSVNTGHFTQVVWKNSMSLGCGWNICSGGRGKANGVYVVCKYDPVGNYLGQFPQNVGMQMKGQPRAVWRE</sequence>
<dbReference type="Pfam" id="PF00188">
    <property type="entry name" value="CAP"/>
    <property type="match status" value="1"/>
</dbReference>
<dbReference type="AlphaFoldDB" id="A0A0B4EV59"/>
<reference evidence="2 3" key="1">
    <citation type="journal article" date="2014" name="Proc. Natl. Acad. Sci. U.S.A.">
        <title>Trajectory and genomic determinants of fungal-pathogen speciation and host adaptation.</title>
        <authorList>
            <person name="Hu X."/>
            <person name="Xiao G."/>
            <person name="Zheng P."/>
            <person name="Shang Y."/>
            <person name="Su Y."/>
            <person name="Zhang X."/>
            <person name="Liu X."/>
            <person name="Zhan S."/>
            <person name="St Leger R.J."/>
            <person name="Wang C."/>
        </authorList>
    </citation>
    <scope>NUCLEOTIDE SEQUENCE [LARGE SCALE GENOMIC DNA]</scope>
    <source>
        <strain evidence="2 3">ARSEF 549</strain>
    </source>
</reference>
<accession>A0A0B4EV59</accession>
<evidence type="ECO:0000313" key="3">
    <source>
        <dbReference type="Proteomes" id="UP000031186"/>
    </source>
</evidence>
<organism evidence="2 3">
    <name type="scientific">Metarhizium anisopliae (strain ARSEF 549)</name>
    <dbReference type="NCBI Taxonomy" id="3151832"/>
    <lineage>
        <taxon>Eukaryota</taxon>
        <taxon>Fungi</taxon>
        <taxon>Dikarya</taxon>
        <taxon>Ascomycota</taxon>
        <taxon>Pezizomycotina</taxon>
        <taxon>Sordariomycetes</taxon>
        <taxon>Hypocreomycetidae</taxon>
        <taxon>Hypocreales</taxon>
        <taxon>Clavicipitaceae</taxon>
        <taxon>Metarhizium</taxon>
    </lineage>
</organism>
<dbReference type="SUPFAM" id="SSF55797">
    <property type="entry name" value="PR-1-like"/>
    <property type="match status" value="1"/>
</dbReference>
<gene>
    <name evidence="2" type="ORF">MAN_10543</name>
</gene>
<dbReference type="PROSITE" id="PS01009">
    <property type="entry name" value="CRISP_1"/>
    <property type="match status" value="1"/>
</dbReference>
<dbReference type="GO" id="GO:0005576">
    <property type="term" value="C:extracellular region"/>
    <property type="evidence" value="ECO:0007669"/>
    <property type="project" value="InterPro"/>
</dbReference>
<dbReference type="PRINTS" id="PR00837">
    <property type="entry name" value="V5TPXLIKE"/>
</dbReference>
<dbReference type="InterPro" id="IPR018244">
    <property type="entry name" value="Allrgn_V5/Tpx1_CS"/>
</dbReference>
<dbReference type="EMBL" id="AZNF01000026">
    <property type="protein sequence ID" value="KID59602.1"/>
    <property type="molecule type" value="Genomic_DNA"/>
</dbReference>
<dbReference type="VEuPathDB" id="FungiDB:MAN_10543"/>
<dbReference type="InterPro" id="IPR014044">
    <property type="entry name" value="CAP_dom"/>
</dbReference>
<dbReference type="CDD" id="cd05382">
    <property type="entry name" value="CAP_GAPR1-like"/>
    <property type="match status" value="1"/>
</dbReference>
<name>A0A0B4EV59_METAF</name>
<dbReference type="HOGENOM" id="CLU_035730_6_3_1"/>
<evidence type="ECO:0000259" key="1">
    <source>
        <dbReference type="SMART" id="SM00198"/>
    </source>
</evidence>
<dbReference type="InterPro" id="IPR001283">
    <property type="entry name" value="CRISP-related"/>
</dbReference>
<dbReference type="SMART" id="SM00198">
    <property type="entry name" value="SCP"/>
    <property type="match status" value="1"/>
</dbReference>
<dbReference type="Proteomes" id="UP000031186">
    <property type="component" value="Unassembled WGS sequence"/>
</dbReference>
<protein>
    <submittedName>
        <fullName evidence="2">Extracellular SCP domain-containing protein Pry1</fullName>
    </submittedName>
</protein>
<dbReference type="InterPro" id="IPR034113">
    <property type="entry name" value="SCP_GAPR1-like"/>
</dbReference>
<comment type="caution">
    <text evidence="2">The sequence shown here is derived from an EMBL/GenBank/DDBJ whole genome shotgun (WGS) entry which is preliminary data.</text>
</comment>
<evidence type="ECO:0000313" key="2">
    <source>
        <dbReference type="EMBL" id="KID59602.1"/>
    </source>
</evidence>
<dbReference type="InterPro" id="IPR035940">
    <property type="entry name" value="CAP_sf"/>
</dbReference>